<evidence type="ECO:0000256" key="11">
    <source>
        <dbReference type="ARBA" id="ARBA00023141"/>
    </source>
</evidence>
<dbReference type="CDD" id="cd04905">
    <property type="entry name" value="ACT_CM-PDT"/>
    <property type="match status" value="1"/>
</dbReference>
<dbReference type="NCBIfam" id="NF008865">
    <property type="entry name" value="PRK11898.1"/>
    <property type="match status" value="1"/>
</dbReference>
<dbReference type="InterPro" id="IPR008242">
    <property type="entry name" value="Chor_mutase/pphenate_deHydtase"/>
</dbReference>
<keyword evidence="10" id="KW-0028">Amino-acid biosynthesis</keyword>
<dbReference type="SUPFAM" id="SSF48600">
    <property type="entry name" value="Chorismate mutase II"/>
    <property type="match status" value="1"/>
</dbReference>
<dbReference type="SUPFAM" id="SSF53850">
    <property type="entry name" value="Periplasmic binding protein-like II"/>
    <property type="match status" value="1"/>
</dbReference>
<evidence type="ECO:0000256" key="12">
    <source>
        <dbReference type="ARBA" id="ARBA00023222"/>
    </source>
</evidence>
<sequence>MSLEDIRKDINQIDDEIITLLKKRMQCVHKVGLIKQNEKSPIYRPTREMQIINRLSLQEDEFLKKEAISSIYQEIFSISRNLERHQRVAFLGPSGTYTHQAASSWFGNLCTYVELASINDVFTALKNDEVDYSVVPIENNTEGVVGNTLDNLALHKDIFIFAEKYLDIHHSFASNCYSLSDIKCIYSHPQAYNQCLNFIASHNLQNAEFIATKSTSQAALFASKNENSAAICSKIAAKLANIPLMFEKIEDNLSNKTRFLILSKHKAEYSNNSKTSIIANTSHKPGALVELLNEFKNANINLTQIQSRPLKTDKFEYSFFIDFDGHEDDLVVKNIINKKNIRILGSYIKCEV</sequence>
<reference evidence="22 23" key="1">
    <citation type="submission" date="2020-07" db="EMBL/GenBank/DDBJ databases">
        <title>Transfer of Campylobacter canadensis to the novel genus Avispirillum gen. nov., that also includes two novel species recovered from migratory waterfowl: Avispirillum anseris sp. nov. and Avispirillum brantae sp. nov.</title>
        <authorList>
            <person name="Miller W.G."/>
            <person name="Chapman M.H."/>
            <person name="Yee E."/>
            <person name="Inglis G.D."/>
        </authorList>
    </citation>
    <scope>NUCLEOTIDE SEQUENCE [LARGE SCALE GENOMIC DNA]</scope>
    <source>
        <strain evidence="22 23">L283</strain>
    </source>
</reference>
<evidence type="ECO:0000256" key="1">
    <source>
        <dbReference type="ARBA" id="ARBA00000824"/>
    </source>
</evidence>
<dbReference type="PANTHER" id="PTHR21022">
    <property type="entry name" value="PREPHENATE DEHYDRATASE P PROTEIN"/>
    <property type="match status" value="1"/>
</dbReference>
<dbReference type="InterPro" id="IPR036979">
    <property type="entry name" value="CM_dom_sf"/>
</dbReference>
<feature type="domain" description="Prephenate dehydratase" evidence="20">
    <location>
        <begin position="87"/>
        <end position="264"/>
    </location>
</feature>
<dbReference type="SUPFAM" id="SSF55021">
    <property type="entry name" value="ACT-like"/>
    <property type="match status" value="1"/>
</dbReference>
<keyword evidence="23" id="KW-1185">Reference proteome</keyword>
<dbReference type="InterPro" id="IPR010957">
    <property type="entry name" value="G/b/e-P-prot_chorismate_mutase"/>
</dbReference>
<dbReference type="InterPro" id="IPR002701">
    <property type="entry name" value="CM_II_prokaryot"/>
</dbReference>
<evidence type="ECO:0000256" key="16">
    <source>
        <dbReference type="ARBA" id="ARBA00031175"/>
    </source>
</evidence>
<dbReference type="GO" id="GO:0004664">
    <property type="term" value="F:prephenate dehydratase activity"/>
    <property type="evidence" value="ECO:0007669"/>
    <property type="project" value="UniProtKB-EC"/>
</dbReference>
<evidence type="ECO:0000256" key="9">
    <source>
        <dbReference type="ARBA" id="ARBA00022490"/>
    </source>
</evidence>
<dbReference type="SMART" id="SM00830">
    <property type="entry name" value="CM_2"/>
    <property type="match status" value="1"/>
</dbReference>
<feature type="domain" description="Chorismate mutase" evidence="19">
    <location>
        <begin position="1"/>
        <end position="87"/>
    </location>
</feature>
<dbReference type="EMBL" id="JACGBB010000002">
    <property type="protein sequence ID" value="MBZ7986763.1"/>
    <property type="molecule type" value="Genomic_DNA"/>
</dbReference>
<comment type="pathway">
    <text evidence="4">Amino-acid biosynthesis; L-phenylalanine biosynthesis; phenylpyruvate from prephenate: step 1/1.</text>
</comment>
<feature type="domain" description="ACT" evidence="21">
    <location>
        <begin position="276"/>
        <end position="352"/>
    </location>
</feature>
<comment type="function">
    <text evidence="2">Catalyzes the Claisen rearrangement of chorismate to prephenate and the decarboxylation/dehydration of prephenate to phenylpyruvate.</text>
</comment>
<dbReference type="InterPro" id="IPR036263">
    <property type="entry name" value="Chorismate_II_sf"/>
</dbReference>
<keyword evidence="14 22" id="KW-0456">Lyase</keyword>
<name>A0ABS7WPR7_9BACT</name>
<evidence type="ECO:0000256" key="15">
    <source>
        <dbReference type="ARBA" id="ARBA00023268"/>
    </source>
</evidence>
<comment type="catalytic activity">
    <reaction evidence="1">
        <text>chorismate = prephenate</text>
        <dbReference type="Rhea" id="RHEA:13897"/>
        <dbReference type="ChEBI" id="CHEBI:29748"/>
        <dbReference type="ChEBI" id="CHEBI:29934"/>
        <dbReference type="EC" id="5.4.99.5"/>
    </reaction>
</comment>
<dbReference type="Pfam" id="PF00800">
    <property type="entry name" value="PDT"/>
    <property type="match status" value="1"/>
</dbReference>
<dbReference type="Gene3D" id="3.40.190.10">
    <property type="entry name" value="Periplasmic binding protein-like II"/>
    <property type="match status" value="2"/>
</dbReference>
<comment type="subcellular location">
    <subcellularLocation>
        <location evidence="3">Cytoplasm</location>
    </subcellularLocation>
</comment>
<evidence type="ECO:0000256" key="5">
    <source>
        <dbReference type="ARBA" id="ARBA00004817"/>
    </source>
</evidence>
<evidence type="ECO:0000313" key="23">
    <source>
        <dbReference type="Proteomes" id="UP000786183"/>
    </source>
</evidence>
<evidence type="ECO:0000313" key="22">
    <source>
        <dbReference type="EMBL" id="MBZ7986763.1"/>
    </source>
</evidence>
<evidence type="ECO:0000256" key="3">
    <source>
        <dbReference type="ARBA" id="ARBA00004496"/>
    </source>
</evidence>
<dbReference type="InterPro" id="IPR001086">
    <property type="entry name" value="Preph_deHydtase"/>
</dbReference>
<evidence type="ECO:0000256" key="10">
    <source>
        <dbReference type="ARBA" id="ARBA00022605"/>
    </source>
</evidence>
<keyword evidence="11" id="KW-0057">Aromatic amino acid biosynthesis</keyword>
<dbReference type="PANTHER" id="PTHR21022:SF19">
    <property type="entry name" value="PREPHENATE DEHYDRATASE-RELATED"/>
    <property type="match status" value="1"/>
</dbReference>
<evidence type="ECO:0000256" key="18">
    <source>
        <dbReference type="ARBA" id="ARBA00047848"/>
    </source>
</evidence>
<dbReference type="InterPro" id="IPR045865">
    <property type="entry name" value="ACT-like_dom_sf"/>
</dbReference>
<evidence type="ECO:0000256" key="6">
    <source>
        <dbReference type="ARBA" id="ARBA00012404"/>
    </source>
</evidence>
<evidence type="ECO:0000256" key="13">
    <source>
        <dbReference type="ARBA" id="ARBA00023235"/>
    </source>
</evidence>
<keyword evidence="13" id="KW-0413">Isomerase</keyword>
<proteinExistence type="predicted"/>
<evidence type="ECO:0000256" key="14">
    <source>
        <dbReference type="ARBA" id="ARBA00023239"/>
    </source>
</evidence>
<dbReference type="PROSITE" id="PS51671">
    <property type="entry name" value="ACT"/>
    <property type="match status" value="1"/>
</dbReference>
<dbReference type="Gene3D" id="1.20.59.10">
    <property type="entry name" value="Chorismate mutase"/>
    <property type="match status" value="1"/>
</dbReference>
<dbReference type="NCBIfam" id="TIGR01807">
    <property type="entry name" value="CM_P2"/>
    <property type="match status" value="1"/>
</dbReference>
<gene>
    <name evidence="22" type="primary">pheA</name>
    <name evidence="22" type="ORF">AVCANL283_01355</name>
</gene>
<keyword evidence="12" id="KW-0584">Phenylalanine biosynthesis</keyword>
<comment type="pathway">
    <text evidence="5">Metabolic intermediate biosynthesis; prephenate biosynthesis; prephenate from chorismate: step 1/1.</text>
</comment>
<evidence type="ECO:0000259" key="21">
    <source>
        <dbReference type="PROSITE" id="PS51671"/>
    </source>
</evidence>
<evidence type="ECO:0000256" key="8">
    <source>
        <dbReference type="ARBA" id="ARBA00014401"/>
    </source>
</evidence>
<dbReference type="CDD" id="cd13630">
    <property type="entry name" value="PBP2_PDT_1"/>
    <property type="match status" value="1"/>
</dbReference>
<dbReference type="PROSITE" id="PS51168">
    <property type="entry name" value="CHORISMATE_MUT_2"/>
    <property type="match status" value="1"/>
</dbReference>
<evidence type="ECO:0000259" key="19">
    <source>
        <dbReference type="PROSITE" id="PS51168"/>
    </source>
</evidence>
<protein>
    <recommendedName>
        <fullName evidence="8">Bifunctional chorismate mutase/prephenate dehydratase</fullName>
        <ecNumber evidence="7">4.2.1.51</ecNumber>
        <ecNumber evidence="6">5.4.99.5</ecNumber>
    </recommendedName>
    <alternativeName>
        <fullName evidence="17">Chorismate mutase-prephenate dehydratase</fullName>
    </alternativeName>
    <alternativeName>
        <fullName evidence="16">p-protein</fullName>
    </alternativeName>
</protein>
<comment type="catalytic activity">
    <reaction evidence="18">
        <text>prephenate + H(+) = 3-phenylpyruvate + CO2 + H2O</text>
        <dbReference type="Rhea" id="RHEA:21648"/>
        <dbReference type="ChEBI" id="CHEBI:15377"/>
        <dbReference type="ChEBI" id="CHEBI:15378"/>
        <dbReference type="ChEBI" id="CHEBI:16526"/>
        <dbReference type="ChEBI" id="CHEBI:18005"/>
        <dbReference type="ChEBI" id="CHEBI:29934"/>
        <dbReference type="EC" id="4.2.1.51"/>
    </reaction>
</comment>
<evidence type="ECO:0000256" key="2">
    <source>
        <dbReference type="ARBA" id="ARBA00002364"/>
    </source>
</evidence>
<dbReference type="RefSeq" id="WP_172230165.1">
    <property type="nucleotide sequence ID" value="NZ_CP035946.1"/>
</dbReference>
<dbReference type="Pfam" id="PF01817">
    <property type="entry name" value="CM_2"/>
    <property type="match status" value="1"/>
</dbReference>
<evidence type="ECO:0000256" key="4">
    <source>
        <dbReference type="ARBA" id="ARBA00004741"/>
    </source>
</evidence>
<dbReference type="EC" id="4.2.1.51" evidence="7"/>
<keyword evidence="15" id="KW-0511">Multifunctional enzyme</keyword>
<dbReference type="EC" id="5.4.99.5" evidence="6"/>
<comment type="caution">
    <text evidence="22">The sequence shown here is derived from an EMBL/GenBank/DDBJ whole genome shotgun (WGS) entry which is preliminary data.</text>
</comment>
<dbReference type="PIRSF" id="PIRSF001500">
    <property type="entry name" value="Chor_mut_pdt_Ppr"/>
    <property type="match status" value="1"/>
</dbReference>
<accession>A0ABS7WPR7</accession>
<evidence type="ECO:0000256" key="7">
    <source>
        <dbReference type="ARBA" id="ARBA00013147"/>
    </source>
</evidence>
<dbReference type="PROSITE" id="PS51171">
    <property type="entry name" value="PREPHENATE_DEHYDR_3"/>
    <property type="match status" value="1"/>
</dbReference>
<keyword evidence="9" id="KW-0963">Cytoplasm</keyword>
<evidence type="ECO:0000259" key="20">
    <source>
        <dbReference type="PROSITE" id="PS51171"/>
    </source>
</evidence>
<dbReference type="Proteomes" id="UP000786183">
    <property type="component" value="Unassembled WGS sequence"/>
</dbReference>
<dbReference type="Gene3D" id="3.30.70.260">
    <property type="match status" value="1"/>
</dbReference>
<evidence type="ECO:0000256" key="17">
    <source>
        <dbReference type="ARBA" id="ARBA00031520"/>
    </source>
</evidence>
<organism evidence="22 23">
    <name type="scientific">Campylobacter canadensis</name>
    <dbReference type="NCBI Taxonomy" id="449520"/>
    <lineage>
        <taxon>Bacteria</taxon>
        <taxon>Pseudomonadati</taxon>
        <taxon>Campylobacterota</taxon>
        <taxon>Epsilonproteobacteria</taxon>
        <taxon>Campylobacterales</taxon>
        <taxon>Campylobacteraceae</taxon>
        <taxon>Campylobacter</taxon>
    </lineage>
</organism>
<dbReference type="InterPro" id="IPR002912">
    <property type="entry name" value="ACT_dom"/>
</dbReference>